<evidence type="ECO:0000313" key="2">
    <source>
        <dbReference type="Proteomes" id="UP000237000"/>
    </source>
</evidence>
<comment type="caution">
    <text evidence="1">The sequence shown here is derived from an EMBL/GenBank/DDBJ whole genome shotgun (WGS) entry which is preliminary data.</text>
</comment>
<dbReference type="InParanoid" id="A0A2P5FED5"/>
<name>A0A2P5FED5_TREOI</name>
<dbReference type="OrthoDB" id="10325352at2759"/>
<organism evidence="1 2">
    <name type="scientific">Trema orientale</name>
    <name type="common">Charcoal tree</name>
    <name type="synonym">Celtis orientalis</name>
    <dbReference type="NCBI Taxonomy" id="63057"/>
    <lineage>
        <taxon>Eukaryota</taxon>
        <taxon>Viridiplantae</taxon>
        <taxon>Streptophyta</taxon>
        <taxon>Embryophyta</taxon>
        <taxon>Tracheophyta</taxon>
        <taxon>Spermatophyta</taxon>
        <taxon>Magnoliopsida</taxon>
        <taxon>eudicotyledons</taxon>
        <taxon>Gunneridae</taxon>
        <taxon>Pentapetalae</taxon>
        <taxon>rosids</taxon>
        <taxon>fabids</taxon>
        <taxon>Rosales</taxon>
        <taxon>Cannabaceae</taxon>
        <taxon>Trema</taxon>
    </lineage>
</organism>
<dbReference type="Proteomes" id="UP000237000">
    <property type="component" value="Unassembled WGS sequence"/>
</dbReference>
<proteinExistence type="predicted"/>
<dbReference type="EMBL" id="JXTC01000040">
    <property type="protein sequence ID" value="PON96116.1"/>
    <property type="molecule type" value="Genomic_DNA"/>
</dbReference>
<accession>A0A2P5FED5</accession>
<reference evidence="2" key="1">
    <citation type="submission" date="2016-06" db="EMBL/GenBank/DDBJ databases">
        <title>Parallel loss of symbiosis genes in relatives of nitrogen-fixing non-legume Parasponia.</title>
        <authorList>
            <person name="Van Velzen R."/>
            <person name="Holmer R."/>
            <person name="Bu F."/>
            <person name="Rutten L."/>
            <person name="Van Zeijl A."/>
            <person name="Liu W."/>
            <person name="Santuari L."/>
            <person name="Cao Q."/>
            <person name="Sharma T."/>
            <person name="Shen D."/>
            <person name="Roswanjaya Y."/>
            <person name="Wardhani T."/>
            <person name="Kalhor M.S."/>
            <person name="Jansen J."/>
            <person name="Van den Hoogen J."/>
            <person name="Gungor B."/>
            <person name="Hartog M."/>
            <person name="Hontelez J."/>
            <person name="Verver J."/>
            <person name="Yang W.-C."/>
            <person name="Schijlen E."/>
            <person name="Repin R."/>
            <person name="Schilthuizen M."/>
            <person name="Schranz E."/>
            <person name="Heidstra R."/>
            <person name="Miyata K."/>
            <person name="Fedorova E."/>
            <person name="Kohlen W."/>
            <person name="Bisseling T."/>
            <person name="Smit S."/>
            <person name="Geurts R."/>
        </authorList>
    </citation>
    <scope>NUCLEOTIDE SEQUENCE [LARGE SCALE GENOMIC DNA]</scope>
    <source>
        <strain evidence="2">cv. RG33-2</strain>
    </source>
</reference>
<evidence type="ECO:0000313" key="1">
    <source>
        <dbReference type="EMBL" id="PON96116.1"/>
    </source>
</evidence>
<keyword evidence="2" id="KW-1185">Reference proteome</keyword>
<dbReference type="AlphaFoldDB" id="A0A2P5FED5"/>
<protein>
    <submittedName>
        <fullName evidence="1">Uncharacterized protein</fullName>
    </submittedName>
</protein>
<sequence length="163" mass="18888">PSHISNAPKIQSNGACRLFKPNRETAISNISLTPDPYFALVEKIYQTTITMNSICRQKYTVSVTRQDSSTLTQFYFLILHKMQIKLGIQKYHIGLTLDIYFCPKSKRVLSFDYRTFQAKQQFSTPTFQNLIVLSLVDRRKTAELAVWHHLILLIFSSISKLLR</sequence>
<feature type="non-terminal residue" evidence="1">
    <location>
        <position position="1"/>
    </location>
</feature>
<gene>
    <name evidence="1" type="ORF">TorRG33x02_080460</name>
</gene>